<reference evidence="2" key="1">
    <citation type="journal article" date="2014" name="Int. J. Syst. Evol. Microbiol.">
        <title>Complete genome sequence of Corynebacterium casei LMG S-19264T (=DSM 44701T), isolated from a smear-ripened cheese.</title>
        <authorList>
            <consortium name="US DOE Joint Genome Institute (JGI-PGF)"/>
            <person name="Walter F."/>
            <person name="Albersmeier A."/>
            <person name="Kalinowski J."/>
            <person name="Ruckert C."/>
        </authorList>
    </citation>
    <scope>NUCLEOTIDE SEQUENCE</scope>
    <source>
        <strain evidence="2">JCM 4122</strain>
    </source>
</reference>
<proteinExistence type="predicted"/>
<feature type="compositionally biased region" description="Pro residues" evidence="1">
    <location>
        <begin position="298"/>
        <end position="318"/>
    </location>
</feature>
<organism evidence="2 3">
    <name type="scientific">Streptomyces filamentosus</name>
    <name type="common">Streptomyces roseosporus</name>
    <dbReference type="NCBI Taxonomy" id="67294"/>
    <lineage>
        <taxon>Bacteria</taxon>
        <taxon>Bacillati</taxon>
        <taxon>Actinomycetota</taxon>
        <taxon>Actinomycetes</taxon>
        <taxon>Kitasatosporales</taxon>
        <taxon>Streptomycetaceae</taxon>
        <taxon>Streptomyces</taxon>
    </lineage>
</organism>
<gene>
    <name evidence="2" type="ORF">GCM10017667_66980</name>
</gene>
<reference evidence="2" key="2">
    <citation type="submission" date="2020-09" db="EMBL/GenBank/DDBJ databases">
        <authorList>
            <person name="Sun Q."/>
            <person name="Ohkuma M."/>
        </authorList>
    </citation>
    <scope>NUCLEOTIDE SEQUENCE</scope>
    <source>
        <strain evidence="2">JCM 4122</strain>
    </source>
</reference>
<feature type="region of interest" description="Disordered" evidence="1">
    <location>
        <begin position="264"/>
        <end position="318"/>
    </location>
</feature>
<accession>A0A919BVY7</accession>
<dbReference type="Proteomes" id="UP000632849">
    <property type="component" value="Unassembled WGS sequence"/>
</dbReference>
<dbReference type="EMBL" id="BNBE01000003">
    <property type="protein sequence ID" value="GHG21948.1"/>
    <property type="molecule type" value="Genomic_DNA"/>
</dbReference>
<feature type="region of interest" description="Disordered" evidence="1">
    <location>
        <begin position="1"/>
        <end position="28"/>
    </location>
</feature>
<name>A0A919BVY7_STRFL</name>
<sequence>MNDVIGIPAPPADSGAPQRASKSQDRRTDRYNWELARGSITAFGEAKTLSAWAQDPRCAVNREALRTRLALGWLPEDAITRERHDKPVLEFTYQGRTLTLRGWAEQSGIKYATLHQRLTKGGMTFEEALLKGSDGPHFTLPVTAFGETKPLTHWAVDPRAGCSVITMRRRIAAGWDPEQAITEEPQNRSTLGSGVPHRAFGLSMGLEDWARHTQIPAGTLRHVMGSYDIPLDSALNALGWSPRAESGTVHDLVAIPAEQLRPGDRIVGVSTDHGPEPVLTVRRPYPPPSPPYTSTTPPASPTPTPPAPPPTPRAPTRR</sequence>
<evidence type="ECO:0000313" key="3">
    <source>
        <dbReference type="Proteomes" id="UP000632849"/>
    </source>
</evidence>
<protein>
    <submittedName>
        <fullName evidence="2">Uncharacterized protein</fullName>
    </submittedName>
</protein>
<dbReference type="AlphaFoldDB" id="A0A919BVY7"/>
<comment type="caution">
    <text evidence="2">The sequence shown here is derived from an EMBL/GenBank/DDBJ whole genome shotgun (WGS) entry which is preliminary data.</text>
</comment>
<keyword evidence="3" id="KW-1185">Reference proteome</keyword>
<dbReference type="RefSeq" id="WP_190044082.1">
    <property type="nucleotide sequence ID" value="NZ_BNBE01000003.1"/>
</dbReference>
<evidence type="ECO:0000256" key="1">
    <source>
        <dbReference type="SAM" id="MobiDB-lite"/>
    </source>
</evidence>
<evidence type="ECO:0000313" key="2">
    <source>
        <dbReference type="EMBL" id="GHG21948.1"/>
    </source>
</evidence>